<dbReference type="Gene3D" id="3.40.190.10">
    <property type="entry name" value="Periplasmic binding protein-like II"/>
    <property type="match status" value="2"/>
</dbReference>
<dbReference type="PROSITE" id="PS51318">
    <property type="entry name" value="TAT"/>
    <property type="match status" value="1"/>
</dbReference>
<reference evidence="1 2" key="1">
    <citation type="submission" date="2021-03" db="EMBL/GenBank/DDBJ databases">
        <title>Sequencing the genomes of 1000 actinobacteria strains.</title>
        <authorList>
            <person name="Klenk H.-P."/>
        </authorList>
    </citation>
    <scope>NUCLEOTIDE SEQUENCE [LARGE SCALE GENOMIC DNA]</scope>
    <source>
        <strain evidence="1 2">DSM 15454</strain>
    </source>
</reference>
<name>A0ABS4W7H9_9MICC</name>
<keyword evidence="2" id="KW-1185">Reference proteome</keyword>
<sequence length="371" mass="39546">MFESRKNGTTFGDPRMLGYEVSRRSLLRYVGLGAAALGSVPLLAACGGGAEATKGLTKFSVGSFPGDSYFLDTVNLANKDYGRHGLDTPKHLTPQSGVQSFQLMVAGALDGNASDSMLLMATHANSTKGKRPVLIGFRTAETSYGIVGGKDFKAPGADASFEDKMQSLKGKKVGVTSVGSGSDLQLKLALETAGMKYGDVTVLGVGTTAQGITNLQQNRIDAYVTVQWTSTRFAAQEAGGSIIIDFAEQNVPDIMRNQAVLAIGVREEMALQQPELVQNWLACQEDANKWIIDNQKAAADLLNTTGLGGKAPEIAAAYIEHYATAIAPRIQPMFKAKKETVEHMAILAERFGSVQKGDIVYESLVPEFARA</sequence>
<protein>
    <submittedName>
        <fullName evidence="1">ABC-type nitrate/sulfonate/bicarbonate transport system substrate-binding protein</fullName>
    </submittedName>
</protein>
<comment type="caution">
    <text evidence="1">The sequence shown here is derived from an EMBL/GenBank/DDBJ whole genome shotgun (WGS) entry which is preliminary data.</text>
</comment>
<dbReference type="PANTHER" id="PTHR30024">
    <property type="entry name" value="ALIPHATIC SULFONATES-BINDING PROTEIN-RELATED"/>
    <property type="match status" value="1"/>
</dbReference>
<dbReference type="SUPFAM" id="SSF53850">
    <property type="entry name" value="Periplasmic binding protein-like II"/>
    <property type="match status" value="1"/>
</dbReference>
<dbReference type="EMBL" id="JAGIOE010000001">
    <property type="protein sequence ID" value="MBP2372155.1"/>
    <property type="molecule type" value="Genomic_DNA"/>
</dbReference>
<evidence type="ECO:0000313" key="1">
    <source>
        <dbReference type="EMBL" id="MBP2372155.1"/>
    </source>
</evidence>
<proteinExistence type="predicted"/>
<dbReference type="RefSeq" id="WP_209905509.1">
    <property type="nucleotide sequence ID" value="NZ_BAAAMI010000009.1"/>
</dbReference>
<accession>A0ABS4W7H9</accession>
<evidence type="ECO:0000313" key="2">
    <source>
        <dbReference type="Proteomes" id="UP000766570"/>
    </source>
</evidence>
<dbReference type="Pfam" id="PF13379">
    <property type="entry name" value="NMT1_2"/>
    <property type="match status" value="1"/>
</dbReference>
<gene>
    <name evidence="1" type="ORF">JOF46_000067</name>
</gene>
<organism evidence="1 2">
    <name type="scientific">Paeniglutamicibacter psychrophenolicus</name>
    <dbReference type="NCBI Taxonomy" id="257454"/>
    <lineage>
        <taxon>Bacteria</taxon>
        <taxon>Bacillati</taxon>
        <taxon>Actinomycetota</taxon>
        <taxon>Actinomycetes</taxon>
        <taxon>Micrococcales</taxon>
        <taxon>Micrococcaceae</taxon>
        <taxon>Paeniglutamicibacter</taxon>
    </lineage>
</organism>
<dbReference type="Proteomes" id="UP000766570">
    <property type="component" value="Unassembled WGS sequence"/>
</dbReference>
<dbReference type="InterPro" id="IPR006311">
    <property type="entry name" value="TAT_signal"/>
</dbReference>